<evidence type="ECO:0000313" key="1">
    <source>
        <dbReference type="EMBL" id="KAF6824132.1"/>
    </source>
</evidence>
<dbReference type="Proteomes" id="UP000639643">
    <property type="component" value="Unassembled WGS sequence"/>
</dbReference>
<evidence type="ECO:0000313" key="2">
    <source>
        <dbReference type="Proteomes" id="UP000639643"/>
    </source>
</evidence>
<dbReference type="EMBL" id="WIGM01000478">
    <property type="protein sequence ID" value="KAF6824132.1"/>
    <property type="molecule type" value="Genomic_DNA"/>
</dbReference>
<name>A0A8H6N8C8_9PEZI</name>
<organism evidence="1 2">
    <name type="scientific">Colletotrichum musicola</name>
    <dbReference type="NCBI Taxonomy" id="2175873"/>
    <lineage>
        <taxon>Eukaryota</taxon>
        <taxon>Fungi</taxon>
        <taxon>Dikarya</taxon>
        <taxon>Ascomycota</taxon>
        <taxon>Pezizomycotina</taxon>
        <taxon>Sordariomycetes</taxon>
        <taxon>Hypocreomycetidae</taxon>
        <taxon>Glomerellales</taxon>
        <taxon>Glomerellaceae</taxon>
        <taxon>Colletotrichum</taxon>
        <taxon>Colletotrichum orchidearum species complex</taxon>
    </lineage>
</organism>
<proteinExistence type="predicted"/>
<keyword evidence="2" id="KW-1185">Reference proteome</keyword>
<protein>
    <submittedName>
        <fullName evidence="1">Uncharacterized protein</fullName>
    </submittedName>
</protein>
<accession>A0A8H6N8C8</accession>
<gene>
    <name evidence="1" type="ORF">CMUS01_10402</name>
</gene>
<sequence length="85" mass="8671">MRLTGSYELLPRRAGSPTGGQLYAALNILPKADAISSILRAKRLTCASSSSTTSWPLGIAAAASLAILSGTLTSSPPCQSTNIPP</sequence>
<comment type="caution">
    <text evidence="1">The sequence shown here is derived from an EMBL/GenBank/DDBJ whole genome shotgun (WGS) entry which is preliminary data.</text>
</comment>
<dbReference type="AlphaFoldDB" id="A0A8H6N8C8"/>
<reference evidence="1" key="1">
    <citation type="journal article" date="2020" name="Phytopathology">
        <title>Genome Sequence Resources of Colletotrichum truncatum, C. plurivorum, C. musicola, and C. sojae: Four Species Pathogenic to Soybean (Glycine max).</title>
        <authorList>
            <person name="Rogerio F."/>
            <person name="Boufleur T.R."/>
            <person name="Ciampi-Guillardi M."/>
            <person name="Sukno S.A."/>
            <person name="Thon M.R."/>
            <person name="Massola Junior N.S."/>
            <person name="Baroncelli R."/>
        </authorList>
    </citation>
    <scope>NUCLEOTIDE SEQUENCE</scope>
    <source>
        <strain evidence="1">LFN0074</strain>
    </source>
</reference>